<dbReference type="RefSeq" id="WP_270073390.1">
    <property type="nucleotide sequence ID" value="NZ_JAJAQC010000030.1"/>
</dbReference>
<evidence type="ECO:0000313" key="2">
    <source>
        <dbReference type="Proteomes" id="UP001140076"/>
    </source>
</evidence>
<reference evidence="1" key="1">
    <citation type="submission" date="2021-10" db="EMBL/GenBank/DDBJ databases">
        <title>Streptomonospora sp. nov., isolated from mangrove soil.</title>
        <authorList>
            <person name="Chen X."/>
            <person name="Ge X."/>
            <person name="Liu W."/>
        </authorList>
    </citation>
    <scope>NUCLEOTIDE SEQUENCE</scope>
    <source>
        <strain evidence="1">S1-112</strain>
    </source>
</reference>
<evidence type="ECO:0000313" key="1">
    <source>
        <dbReference type="EMBL" id="MDA0566134.1"/>
    </source>
</evidence>
<comment type="caution">
    <text evidence="1">The sequence shown here is derived from an EMBL/GenBank/DDBJ whole genome shotgun (WGS) entry which is preliminary data.</text>
</comment>
<organism evidence="1 2">
    <name type="scientific">Streptomonospora mangrovi</name>
    <dbReference type="NCBI Taxonomy" id="2883123"/>
    <lineage>
        <taxon>Bacteria</taxon>
        <taxon>Bacillati</taxon>
        <taxon>Actinomycetota</taxon>
        <taxon>Actinomycetes</taxon>
        <taxon>Streptosporangiales</taxon>
        <taxon>Nocardiopsidaceae</taxon>
        <taxon>Streptomonospora</taxon>
    </lineage>
</organism>
<dbReference type="Gene3D" id="3.30.160.620">
    <property type="match status" value="1"/>
</dbReference>
<dbReference type="SUPFAM" id="SSF143100">
    <property type="entry name" value="TTHA1013/TTHA0281-like"/>
    <property type="match status" value="1"/>
</dbReference>
<dbReference type="InterPro" id="IPR035069">
    <property type="entry name" value="TTHA1013/TTHA0281-like"/>
</dbReference>
<name>A0A9X3NLU9_9ACTN</name>
<dbReference type="Proteomes" id="UP001140076">
    <property type="component" value="Unassembled WGS sequence"/>
</dbReference>
<dbReference type="EMBL" id="JAJAQC010000030">
    <property type="protein sequence ID" value="MDA0566134.1"/>
    <property type="molecule type" value="Genomic_DNA"/>
</dbReference>
<dbReference type="AlphaFoldDB" id="A0A9X3NLU9"/>
<keyword evidence="2" id="KW-1185">Reference proteome</keyword>
<gene>
    <name evidence="1" type="ORF">LG943_17695</name>
</gene>
<proteinExistence type="predicted"/>
<sequence>MAAVHFDDPTEATSHVPALLAAAERGLAATVRRDGFLAAVVDAARLRHCLAAATPSRAEAVPEADGWSIFIPGLPVAADGATFEEAVAEMVAALREYAQDWQDHLLDAPNHRDNWALVQLISLSDDRRLAEWVVGEAGEDEGAGRGPERDPVAELVADFEARNGPVPDDLLTQAQAAWPDAE</sequence>
<accession>A0A9X3NLU9</accession>
<protein>
    <submittedName>
        <fullName evidence="1">Prevent-host-death protein</fullName>
    </submittedName>
</protein>